<dbReference type="EMBL" id="CM001218">
    <property type="protein sequence ID" value="AES64251.1"/>
    <property type="molecule type" value="Genomic_DNA"/>
</dbReference>
<reference evidence="3" key="3">
    <citation type="submission" date="2015-04" db="UniProtKB">
        <authorList>
            <consortium name="EnsemblPlants"/>
        </authorList>
    </citation>
    <scope>IDENTIFICATION</scope>
    <source>
        <strain evidence="3">cv. Jemalong A17</strain>
    </source>
</reference>
<reference evidence="2 4" key="1">
    <citation type="journal article" date="2011" name="Nature">
        <title>The Medicago genome provides insight into the evolution of rhizobial symbioses.</title>
        <authorList>
            <person name="Young N.D."/>
            <person name="Debelle F."/>
            <person name="Oldroyd G.E."/>
            <person name="Geurts R."/>
            <person name="Cannon S.B."/>
            <person name="Udvardi M.K."/>
            <person name="Benedito V.A."/>
            <person name="Mayer K.F."/>
            <person name="Gouzy J."/>
            <person name="Schoof H."/>
            <person name="Van de Peer Y."/>
            <person name="Proost S."/>
            <person name="Cook D.R."/>
            <person name="Meyers B.C."/>
            <person name="Spannagl M."/>
            <person name="Cheung F."/>
            <person name="De Mita S."/>
            <person name="Krishnakumar V."/>
            <person name="Gundlach H."/>
            <person name="Zhou S."/>
            <person name="Mudge J."/>
            <person name="Bharti A.K."/>
            <person name="Murray J.D."/>
            <person name="Naoumkina M.A."/>
            <person name="Rosen B."/>
            <person name="Silverstein K.A."/>
            <person name="Tang H."/>
            <person name="Rombauts S."/>
            <person name="Zhao P.X."/>
            <person name="Zhou P."/>
            <person name="Barbe V."/>
            <person name="Bardou P."/>
            <person name="Bechner M."/>
            <person name="Bellec A."/>
            <person name="Berger A."/>
            <person name="Berges H."/>
            <person name="Bidwell S."/>
            <person name="Bisseling T."/>
            <person name="Choisne N."/>
            <person name="Couloux A."/>
            <person name="Denny R."/>
            <person name="Deshpande S."/>
            <person name="Dai X."/>
            <person name="Doyle J.J."/>
            <person name="Dudez A.M."/>
            <person name="Farmer A.D."/>
            <person name="Fouteau S."/>
            <person name="Franken C."/>
            <person name="Gibelin C."/>
            <person name="Gish J."/>
            <person name="Goldstein S."/>
            <person name="Gonzalez A.J."/>
            <person name="Green P.J."/>
            <person name="Hallab A."/>
            <person name="Hartog M."/>
            <person name="Hua A."/>
            <person name="Humphray S.J."/>
            <person name="Jeong D.H."/>
            <person name="Jing Y."/>
            <person name="Jocker A."/>
            <person name="Kenton S.M."/>
            <person name="Kim D.J."/>
            <person name="Klee K."/>
            <person name="Lai H."/>
            <person name="Lang C."/>
            <person name="Lin S."/>
            <person name="Macmil S.L."/>
            <person name="Magdelenat G."/>
            <person name="Matthews L."/>
            <person name="McCorrison J."/>
            <person name="Monaghan E.L."/>
            <person name="Mun J.H."/>
            <person name="Najar F.Z."/>
            <person name="Nicholson C."/>
            <person name="Noirot C."/>
            <person name="O'Bleness M."/>
            <person name="Paule C.R."/>
            <person name="Poulain J."/>
            <person name="Prion F."/>
            <person name="Qin B."/>
            <person name="Qu C."/>
            <person name="Retzel E.F."/>
            <person name="Riddle C."/>
            <person name="Sallet E."/>
            <person name="Samain S."/>
            <person name="Samson N."/>
            <person name="Sanders I."/>
            <person name="Saurat O."/>
            <person name="Scarpelli C."/>
            <person name="Schiex T."/>
            <person name="Segurens B."/>
            <person name="Severin A.J."/>
            <person name="Sherrier D.J."/>
            <person name="Shi R."/>
            <person name="Sims S."/>
            <person name="Singer S.R."/>
            <person name="Sinharoy S."/>
            <person name="Sterck L."/>
            <person name="Viollet A."/>
            <person name="Wang B.B."/>
            <person name="Wang K."/>
            <person name="Wang M."/>
            <person name="Wang X."/>
            <person name="Warfsmann J."/>
            <person name="Weissenbach J."/>
            <person name="White D.D."/>
            <person name="White J.D."/>
            <person name="Wiley G.B."/>
            <person name="Wincker P."/>
            <person name="Xing Y."/>
            <person name="Yang L."/>
            <person name="Yao Z."/>
            <person name="Ying F."/>
            <person name="Zhai J."/>
            <person name="Zhou L."/>
            <person name="Zuber A."/>
            <person name="Denarie J."/>
            <person name="Dixon R.A."/>
            <person name="May G.D."/>
            <person name="Schwartz D.C."/>
            <person name="Rogers J."/>
            <person name="Quetier F."/>
            <person name="Town C.D."/>
            <person name="Roe B.A."/>
        </authorList>
    </citation>
    <scope>NUCLEOTIDE SEQUENCE [LARGE SCALE GENOMIC DNA]</scope>
    <source>
        <strain evidence="2">A17</strain>
        <strain evidence="3 4">cv. Jemalong A17</strain>
    </source>
</reference>
<feature type="transmembrane region" description="Helical" evidence="1">
    <location>
        <begin position="35"/>
        <end position="54"/>
    </location>
</feature>
<gene>
    <name evidence="2" type="ordered locus">MTR_2g020200</name>
</gene>
<dbReference type="HOGENOM" id="CLU_3035342_0_0_1"/>
<protein>
    <submittedName>
        <fullName evidence="2">Transmembrane protein, putative</fullName>
    </submittedName>
</protein>
<organism evidence="2 4">
    <name type="scientific">Medicago truncatula</name>
    <name type="common">Barrel medic</name>
    <name type="synonym">Medicago tribuloides</name>
    <dbReference type="NCBI Taxonomy" id="3880"/>
    <lineage>
        <taxon>Eukaryota</taxon>
        <taxon>Viridiplantae</taxon>
        <taxon>Streptophyta</taxon>
        <taxon>Embryophyta</taxon>
        <taxon>Tracheophyta</taxon>
        <taxon>Spermatophyta</taxon>
        <taxon>Magnoliopsida</taxon>
        <taxon>eudicotyledons</taxon>
        <taxon>Gunneridae</taxon>
        <taxon>Pentapetalae</taxon>
        <taxon>rosids</taxon>
        <taxon>fabids</taxon>
        <taxon>Fabales</taxon>
        <taxon>Fabaceae</taxon>
        <taxon>Papilionoideae</taxon>
        <taxon>50 kb inversion clade</taxon>
        <taxon>NPAAA clade</taxon>
        <taxon>Hologalegina</taxon>
        <taxon>IRL clade</taxon>
        <taxon>Trifolieae</taxon>
        <taxon>Medicago</taxon>
    </lineage>
</organism>
<keyword evidence="1 2" id="KW-0812">Transmembrane</keyword>
<evidence type="ECO:0000313" key="4">
    <source>
        <dbReference type="Proteomes" id="UP000002051"/>
    </source>
</evidence>
<evidence type="ECO:0000256" key="1">
    <source>
        <dbReference type="SAM" id="Phobius"/>
    </source>
</evidence>
<keyword evidence="1" id="KW-1133">Transmembrane helix</keyword>
<keyword evidence="1" id="KW-0472">Membrane</keyword>
<accession>G7ISJ4</accession>
<name>G7ISJ4_MEDTR</name>
<evidence type="ECO:0000313" key="3">
    <source>
        <dbReference type="EnsemblPlants" id="AES64251"/>
    </source>
</evidence>
<dbReference type="Proteomes" id="UP000002051">
    <property type="component" value="Chromosome 2"/>
</dbReference>
<proteinExistence type="predicted"/>
<dbReference type="EnsemblPlants" id="AES64251">
    <property type="protein sequence ID" value="AES64251"/>
    <property type="gene ID" value="MTR_2g020200"/>
</dbReference>
<keyword evidence="4" id="KW-1185">Reference proteome</keyword>
<dbReference type="AlphaFoldDB" id="G7ISJ4"/>
<evidence type="ECO:0000313" key="2">
    <source>
        <dbReference type="EMBL" id="AES64251.1"/>
    </source>
</evidence>
<feature type="transmembrane region" description="Helical" evidence="1">
    <location>
        <begin position="6"/>
        <end position="23"/>
    </location>
</feature>
<dbReference type="PaxDb" id="3880-AES64251"/>
<reference evidence="2 4" key="2">
    <citation type="journal article" date="2014" name="BMC Genomics">
        <title>An improved genome release (version Mt4.0) for the model legume Medicago truncatula.</title>
        <authorList>
            <person name="Tang H."/>
            <person name="Krishnakumar V."/>
            <person name="Bidwell S."/>
            <person name="Rosen B."/>
            <person name="Chan A."/>
            <person name="Zhou S."/>
            <person name="Gentzbittel L."/>
            <person name="Childs K.L."/>
            <person name="Yandell M."/>
            <person name="Gundlach H."/>
            <person name="Mayer K.F."/>
            <person name="Schwartz D.C."/>
            <person name="Town C.D."/>
        </authorList>
    </citation>
    <scope>GENOME REANNOTATION</scope>
    <source>
        <strain evidence="3 4">cv. Jemalong A17</strain>
    </source>
</reference>
<sequence length="55" mass="6150">MAGYLILMKCVMSSLPVYLVFFFKTHADIISYIKSIFNCFLWGGGGVVVLRTIGK</sequence>